<dbReference type="GO" id="GO:0007034">
    <property type="term" value="P:vacuolar transport"/>
    <property type="evidence" value="ECO:0007669"/>
    <property type="project" value="TreeGrafter"/>
</dbReference>
<dbReference type="EMBL" id="JAGTJQ010000001">
    <property type="protein sequence ID" value="KAH7040182.1"/>
    <property type="molecule type" value="Genomic_DNA"/>
</dbReference>
<gene>
    <name evidence="2" type="ORF">B0I36DRAFT_6810</name>
</gene>
<dbReference type="PANTHER" id="PTHR28218">
    <property type="entry name" value="VPS4-ASSOCIATED PROTEIN 1"/>
    <property type="match status" value="1"/>
</dbReference>
<dbReference type="Pfam" id="PF08432">
    <property type="entry name" value="Vfa1"/>
    <property type="match status" value="1"/>
</dbReference>
<feature type="compositionally biased region" description="Basic and acidic residues" evidence="1">
    <location>
        <begin position="153"/>
        <end position="172"/>
    </location>
</feature>
<dbReference type="OrthoDB" id="2158714at2759"/>
<evidence type="ECO:0000256" key="1">
    <source>
        <dbReference type="SAM" id="MobiDB-lite"/>
    </source>
</evidence>
<dbReference type="InterPro" id="IPR013640">
    <property type="entry name" value="Vfa1"/>
</dbReference>
<dbReference type="RefSeq" id="XP_046018237.1">
    <property type="nucleotide sequence ID" value="XM_046163202.1"/>
</dbReference>
<organism evidence="2 3">
    <name type="scientific">Microdochium trichocladiopsis</name>
    <dbReference type="NCBI Taxonomy" id="1682393"/>
    <lineage>
        <taxon>Eukaryota</taxon>
        <taxon>Fungi</taxon>
        <taxon>Dikarya</taxon>
        <taxon>Ascomycota</taxon>
        <taxon>Pezizomycotina</taxon>
        <taxon>Sordariomycetes</taxon>
        <taxon>Xylariomycetidae</taxon>
        <taxon>Xylariales</taxon>
        <taxon>Microdochiaceae</taxon>
        <taxon>Microdochium</taxon>
    </lineage>
</organism>
<feature type="region of interest" description="Disordered" evidence="1">
    <location>
        <begin position="63"/>
        <end position="185"/>
    </location>
</feature>
<comment type="caution">
    <text evidence="2">The sequence shown here is derived from an EMBL/GenBank/DDBJ whole genome shotgun (WGS) entry which is preliminary data.</text>
</comment>
<reference evidence="2" key="1">
    <citation type="journal article" date="2021" name="Nat. Commun.">
        <title>Genetic determinants of endophytism in the Arabidopsis root mycobiome.</title>
        <authorList>
            <person name="Mesny F."/>
            <person name="Miyauchi S."/>
            <person name="Thiergart T."/>
            <person name="Pickel B."/>
            <person name="Atanasova L."/>
            <person name="Karlsson M."/>
            <person name="Huettel B."/>
            <person name="Barry K.W."/>
            <person name="Haridas S."/>
            <person name="Chen C."/>
            <person name="Bauer D."/>
            <person name="Andreopoulos W."/>
            <person name="Pangilinan J."/>
            <person name="LaButti K."/>
            <person name="Riley R."/>
            <person name="Lipzen A."/>
            <person name="Clum A."/>
            <person name="Drula E."/>
            <person name="Henrissat B."/>
            <person name="Kohler A."/>
            <person name="Grigoriev I.V."/>
            <person name="Martin F.M."/>
            <person name="Hacquard S."/>
        </authorList>
    </citation>
    <scope>NUCLEOTIDE SEQUENCE</scope>
    <source>
        <strain evidence="2">MPI-CAGE-CH-0230</strain>
    </source>
</reference>
<dbReference type="AlphaFoldDB" id="A0A9P9BVW8"/>
<evidence type="ECO:0000313" key="3">
    <source>
        <dbReference type="Proteomes" id="UP000756346"/>
    </source>
</evidence>
<dbReference type="Proteomes" id="UP000756346">
    <property type="component" value="Unassembled WGS sequence"/>
</dbReference>
<evidence type="ECO:0000313" key="2">
    <source>
        <dbReference type="EMBL" id="KAH7040182.1"/>
    </source>
</evidence>
<proteinExistence type="predicted"/>
<sequence>MSFPNIWHHRKVADTASRGCEICYKPTTSVLATPGKQDFFYTCVTHLKDKSLCSPIVDQEALAAKKKKEMDEELEKVKKEYEEKQRLKKEREEAKDKKKDGDKEKDKADDEKSKSSDDKEEKLGDKKAPAGTETPKEEEEPRVFALQKNFHQQRVDRKRQAERAKKLREQMRDPNFFPSVPKDQP</sequence>
<feature type="compositionally biased region" description="Basic and acidic residues" evidence="1">
    <location>
        <begin position="75"/>
        <end position="128"/>
    </location>
</feature>
<accession>A0A9P9BVW8</accession>
<dbReference type="GeneID" id="70192748"/>
<dbReference type="PANTHER" id="PTHR28218:SF1">
    <property type="entry name" value="VPS4-ASSOCIATED PROTEIN 1"/>
    <property type="match status" value="1"/>
</dbReference>
<protein>
    <submittedName>
        <fullName evidence="2">VPS4-associated protein 1</fullName>
    </submittedName>
</protein>
<keyword evidence="3" id="KW-1185">Reference proteome</keyword>
<dbReference type="GO" id="GO:0005768">
    <property type="term" value="C:endosome"/>
    <property type="evidence" value="ECO:0007669"/>
    <property type="project" value="TreeGrafter"/>
</dbReference>
<name>A0A9P9BVW8_9PEZI</name>